<evidence type="ECO:0000313" key="1">
    <source>
        <dbReference type="EMBL" id="MBB6335435.1"/>
    </source>
</evidence>
<gene>
    <name evidence="1" type="ORF">HD592_002000</name>
</gene>
<dbReference type="CDD" id="cd06223">
    <property type="entry name" value="PRTases_typeI"/>
    <property type="match status" value="1"/>
</dbReference>
<dbReference type="InterPro" id="IPR000836">
    <property type="entry name" value="PRTase_dom"/>
</dbReference>
<sequence length="263" mass="29139">MTADRQADYRRALESTYGSVLTRALPGPVHACATCRGAAGNDYKFCPACNGRYGQGKTPRLGFCLYAVKGAQLYRSLFAYKESGEARYVQDARQLIRGVLYFAFADHYRCLEAQEGSVDAWCIVPSLRSTVNTKSVDHALSRIASSVIGDRLPELNLWTTPGEGKRVYQPERLHLVHTPDADRARHVLLIEDTWVTGSNARSAAEALFREGIEKVSILTIARLVDSGYAPAQPLVDRIRDLANTPDSMWACPWTRSGNCPTIR</sequence>
<name>A0A923IYQ6_9ACTO</name>
<proteinExistence type="predicted"/>
<dbReference type="InterPro" id="IPR029057">
    <property type="entry name" value="PRTase-like"/>
</dbReference>
<dbReference type="EMBL" id="JACHMK010000001">
    <property type="protein sequence ID" value="MBB6335435.1"/>
    <property type="molecule type" value="Genomic_DNA"/>
</dbReference>
<accession>A0A923IYQ6</accession>
<comment type="caution">
    <text evidence="1">The sequence shown here is derived from an EMBL/GenBank/DDBJ whole genome shotgun (WGS) entry which is preliminary data.</text>
</comment>
<dbReference type="AlphaFoldDB" id="A0A923IYQ6"/>
<evidence type="ECO:0000313" key="2">
    <source>
        <dbReference type="Proteomes" id="UP000617426"/>
    </source>
</evidence>
<keyword evidence="2" id="KW-1185">Reference proteome</keyword>
<reference evidence="1" key="1">
    <citation type="submission" date="2020-08" db="EMBL/GenBank/DDBJ databases">
        <title>Sequencing the genomes of 1000 actinobacteria strains.</title>
        <authorList>
            <person name="Klenk H.-P."/>
        </authorList>
    </citation>
    <scope>NUCLEOTIDE SEQUENCE</scope>
    <source>
        <strain evidence="1">DSM 10695</strain>
    </source>
</reference>
<dbReference type="SUPFAM" id="SSF53271">
    <property type="entry name" value="PRTase-like"/>
    <property type="match status" value="1"/>
</dbReference>
<dbReference type="Proteomes" id="UP000617426">
    <property type="component" value="Unassembled WGS sequence"/>
</dbReference>
<dbReference type="Gene3D" id="3.40.50.2020">
    <property type="match status" value="1"/>
</dbReference>
<organism evidence="1 2">
    <name type="scientific">Schaalia hyovaginalis</name>
    <dbReference type="NCBI Taxonomy" id="29316"/>
    <lineage>
        <taxon>Bacteria</taxon>
        <taxon>Bacillati</taxon>
        <taxon>Actinomycetota</taxon>
        <taxon>Actinomycetes</taxon>
        <taxon>Actinomycetales</taxon>
        <taxon>Actinomycetaceae</taxon>
        <taxon>Schaalia</taxon>
    </lineage>
</organism>
<dbReference type="RefSeq" id="WP_184453788.1">
    <property type="nucleotide sequence ID" value="NZ_JACHMK010000001.1"/>
</dbReference>
<protein>
    <submittedName>
        <fullName evidence="1">Amidophosphoribosyltransferase</fullName>
    </submittedName>
</protein>